<dbReference type="Pfam" id="PF02841">
    <property type="entry name" value="GBP_C"/>
    <property type="match status" value="1"/>
</dbReference>
<feature type="signal peptide" evidence="1">
    <location>
        <begin position="1"/>
        <end position="23"/>
    </location>
</feature>
<dbReference type="Gene3D" id="1.20.1000.10">
    <property type="entry name" value="Guanylate-binding protein, C-terminal domain"/>
    <property type="match status" value="1"/>
</dbReference>
<feature type="domain" description="Guanylate-binding protein/Atlastin C-terminal" evidence="2">
    <location>
        <begin position="12"/>
        <end position="213"/>
    </location>
</feature>
<evidence type="ECO:0000259" key="2">
    <source>
        <dbReference type="Pfam" id="PF02841"/>
    </source>
</evidence>
<proteinExistence type="predicted"/>
<evidence type="ECO:0000313" key="3">
    <source>
        <dbReference type="EMBL" id="WAR30249.1"/>
    </source>
</evidence>
<dbReference type="Proteomes" id="UP001164746">
    <property type="component" value="Chromosome 17"/>
</dbReference>
<dbReference type="InterPro" id="IPR003191">
    <property type="entry name" value="Guanylate-bd/ATL_C"/>
</dbReference>
<accession>A0ABY7GA89</accession>
<gene>
    <name evidence="3" type="ORF">MAR_032791</name>
</gene>
<dbReference type="EMBL" id="CP111028">
    <property type="protein sequence ID" value="WAR30249.1"/>
    <property type="molecule type" value="Genomic_DNA"/>
</dbReference>
<keyword evidence="1" id="KW-0732">Signal</keyword>
<protein>
    <submittedName>
        <fullName evidence="3">GBP6-like protein</fullName>
    </submittedName>
</protein>
<dbReference type="InterPro" id="IPR036543">
    <property type="entry name" value="Guanylate-bd_C_sf"/>
</dbReference>
<reference evidence="3" key="1">
    <citation type="submission" date="2022-11" db="EMBL/GenBank/DDBJ databases">
        <title>Centuries of genome instability and evolution in soft-shell clam transmissible cancer (bioRxiv).</title>
        <authorList>
            <person name="Hart S.F.M."/>
            <person name="Yonemitsu M.A."/>
            <person name="Giersch R.M."/>
            <person name="Beal B.F."/>
            <person name="Arriagada G."/>
            <person name="Davis B.W."/>
            <person name="Ostrander E.A."/>
            <person name="Goff S.P."/>
            <person name="Metzger M.J."/>
        </authorList>
    </citation>
    <scope>NUCLEOTIDE SEQUENCE</scope>
    <source>
        <strain evidence="3">MELC-2E11</strain>
        <tissue evidence="3">Siphon/mantle</tissue>
    </source>
</reference>
<evidence type="ECO:0000313" key="4">
    <source>
        <dbReference type="Proteomes" id="UP001164746"/>
    </source>
</evidence>
<evidence type="ECO:0000256" key="1">
    <source>
        <dbReference type="SAM" id="SignalP"/>
    </source>
</evidence>
<keyword evidence="4" id="KW-1185">Reference proteome</keyword>
<feature type="chain" id="PRO_5047155333" evidence="1">
    <location>
        <begin position="24"/>
        <end position="217"/>
    </location>
</feature>
<dbReference type="SUPFAM" id="SSF48340">
    <property type="entry name" value="Interferon-induced guanylate-binding protein 1 (GBP1), C-terminal domain"/>
    <property type="match status" value="1"/>
</dbReference>
<name>A0ABY7GA89_MYAAR</name>
<sequence length="217" mass="24927">MIAERIFSFLTVLAVLTNQYVDALRNGAVPDVENAFEAVATMENAKVRKEALEQFHKDLVDQIMPVPYKQLDDHFQRVQWTALEYIRNNVVKDTKHSVEKHVQSDMEMSWLQRKSVNEQHVIELCEKSLEALPSTSNLVESIQAKSYAVVGGHKQFKLDSELVGKQYHSMLKDKGYTDREMAITWSTFIQTLAEAEMEIIQLDNSLSEEEKKSTYAV</sequence>
<dbReference type="PANTHER" id="PTHR10751">
    <property type="entry name" value="GUANYLATE BINDING PROTEIN"/>
    <property type="match status" value="1"/>
</dbReference>
<organism evidence="3 4">
    <name type="scientific">Mya arenaria</name>
    <name type="common">Soft-shell clam</name>
    <dbReference type="NCBI Taxonomy" id="6604"/>
    <lineage>
        <taxon>Eukaryota</taxon>
        <taxon>Metazoa</taxon>
        <taxon>Spiralia</taxon>
        <taxon>Lophotrochozoa</taxon>
        <taxon>Mollusca</taxon>
        <taxon>Bivalvia</taxon>
        <taxon>Autobranchia</taxon>
        <taxon>Heteroconchia</taxon>
        <taxon>Euheterodonta</taxon>
        <taxon>Imparidentia</taxon>
        <taxon>Neoheterodontei</taxon>
        <taxon>Myida</taxon>
        <taxon>Myoidea</taxon>
        <taxon>Myidae</taxon>
        <taxon>Mya</taxon>
    </lineage>
</organism>